<keyword evidence="10" id="KW-1185">Reference proteome</keyword>
<dbReference type="GO" id="GO:0016020">
    <property type="term" value="C:membrane"/>
    <property type="evidence" value="ECO:0007669"/>
    <property type="project" value="UniProtKB-SubCell"/>
</dbReference>
<proteinExistence type="inferred from homology"/>
<dbReference type="PANTHER" id="PTHR43731">
    <property type="entry name" value="RHOMBOID PROTEASE"/>
    <property type="match status" value="1"/>
</dbReference>
<keyword evidence="4" id="KW-0378">Hydrolase</keyword>
<feature type="domain" description="Peptidase S54 rhomboid" evidence="8">
    <location>
        <begin position="178"/>
        <end position="313"/>
    </location>
</feature>
<comment type="subcellular location">
    <subcellularLocation>
        <location evidence="1">Membrane</location>
        <topology evidence="1">Multi-pass membrane protein</topology>
    </subcellularLocation>
</comment>
<feature type="transmembrane region" description="Helical" evidence="7">
    <location>
        <begin position="134"/>
        <end position="157"/>
    </location>
</feature>
<evidence type="ECO:0000313" key="10">
    <source>
        <dbReference type="Proteomes" id="UP000422764"/>
    </source>
</evidence>
<keyword evidence="6 7" id="KW-0472">Membrane</keyword>
<evidence type="ECO:0000256" key="5">
    <source>
        <dbReference type="ARBA" id="ARBA00022989"/>
    </source>
</evidence>
<keyword evidence="3 7" id="KW-0812">Transmembrane</keyword>
<dbReference type="Pfam" id="PF01694">
    <property type="entry name" value="Rhomboid"/>
    <property type="match status" value="1"/>
</dbReference>
<keyword evidence="5 7" id="KW-1133">Transmembrane helix</keyword>
<dbReference type="InterPro" id="IPR050925">
    <property type="entry name" value="Rhomboid_protease_S54"/>
</dbReference>
<comment type="similarity">
    <text evidence="2">Belongs to the peptidase S54 family.</text>
</comment>
<evidence type="ECO:0000256" key="2">
    <source>
        <dbReference type="ARBA" id="ARBA00009045"/>
    </source>
</evidence>
<dbReference type="EMBL" id="CP046522">
    <property type="protein sequence ID" value="QGU96857.1"/>
    <property type="molecule type" value="Genomic_DNA"/>
</dbReference>
<dbReference type="AlphaFoldDB" id="A0A6I6F8W5"/>
<dbReference type="InterPro" id="IPR035952">
    <property type="entry name" value="Rhomboid-like_sf"/>
</dbReference>
<organism evidence="9 10">
    <name type="scientific">Clostridium bovifaecis</name>
    <dbReference type="NCBI Taxonomy" id="2184719"/>
    <lineage>
        <taxon>Bacteria</taxon>
        <taxon>Bacillati</taxon>
        <taxon>Bacillota</taxon>
        <taxon>Clostridia</taxon>
        <taxon>Eubacteriales</taxon>
        <taxon>Clostridiaceae</taxon>
        <taxon>Clostridium</taxon>
    </lineage>
</organism>
<dbReference type="PANTHER" id="PTHR43731:SF14">
    <property type="entry name" value="PRESENILIN-ASSOCIATED RHOMBOID-LIKE PROTEIN, MITOCHONDRIAL"/>
    <property type="match status" value="1"/>
</dbReference>
<name>A0A6I6F8W5_9CLOT</name>
<protein>
    <submittedName>
        <fullName evidence="9">Rhomboid family intramembrane serine protease</fullName>
    </submittedName>
</protein>
<evidence type="ECO:0000256" key="1">
    <source>
        <dbReference type="ARBA" id="ARBA00004141"/>
    </source>
</evidence>
<evidence type="ECO:0000259" key="8">
    <source>
        <dbReference type="Pfam" id="PF01694"/>
    </source>
</evidence>
<dbReference type="GO" id="GO:0006508">
    <property type="term" value="P:proteolysis"/>
    <property type="evidence" value="ECO:0007669"/>
    <property type="project" value="UniProtKB-KW"/>
</dbReference>
<dbReference type="Proteomes" id="UP000422764">
    <property type="component" value="Chromosome"/>
</dbReference>
<feature type="transmembrane region" description="Helical" evidence="7">
    <location>
        <begin position="219"/>
        <end position="237"/>
    </location>
</feature>
<evidence type="ECO:0000256" key="6">
    <source>
        <dbReference type="ARBA" id="ARBA00023136"/>
    </source>
</evidence>
<accession>A0A6I6F8W5</accession>
<sequence length="316" mass="35382">MFNKYYNYSIEEFKTLDNSKEIWGMSNTIGEVKNYVVFLEEDNINNLDISFIHNNYPYNVRIIRVLMVDSSKRNSNWHLMAEGFESDLIVLDEKDKKVLYYSPYNETLAAQIDHVLDYKKKLDHEKRINRSSKITIALILINIIMYAITAFFSGNILDSDVRVLIYLGANENTLISSGEYYRLFTSMFLHGGLLHLVLNMYALNALGPAVERAYGKVKYLIIYLIGGIIASISSYLFSGGVSIGASGAIFALLGAVLVLALKARTRGGKEMLKNILSVVAINVFIGFALPNIDNFAHIGGLVGGSIISWALAKKDF</sequence>
<gene>
    <name evidence="9" type="ORF">GOM49_12605</name>
</gene>
<feature type="transmembrane region" description="Helical" evidence="7">
    <location>
        <begin position="243"/>
        <end position="260"/>
    </location>
</feature>
<dbReference type="InterPro" id="IPR022764">
    <property type="entry name" value="Peptidase_S54_rhomboid_dom"/>
</dbReference>
<evidence type="ECO:0000256" key="4">
    <source>
        <dbReference type="ARBA" id="ARBA00022801"/>
    </source>
</evidence>
<evidence type="ECO:0000256" key="7">
    <source>
        <dbReference type="SAM" id="Phobius"/>
    </source>
</evidence>
<feature type="transmembrane region" description="Helical" evidence="7">
    <location>
        <begin position="295"/>
        <end position="312"/>
    </location>
</feature>
<evidence type="ECO:0000256" key="3">
    <source>
        <dbReference type="ARBA" id="ARBA00022692"/>
    </source>
</evidence>
<feature type="transmembrane region" description="Helical" evidence="7">
    <location>
        <begin position="272"/>
        <end position="289"/>
    </location>
</feature>
<reference evidence="9 10" key="1">
    <citation type="submission" date="2019-12" db="EMBL/GenBank/DDBJ databases">
        <title>Genome sequenceing of Clostridium bovifaecis.</title>
        <authorList>
            <person name="Yao Y."/>
        </authorList>
    </citation>
    <scope>NUCLEOTIDE SEQUENCE [LARGE SCALE GENOMIC DNA]</scope>
    <source>
        <strain evidence="9 10">BXX</strain>
    </source>
</reference>
<dbReference type="SUPFAM" id="SSF144091">
    <property type="entry name" value="Rhomboid-like"/>
    <property type="match status" value="1"/>
</dbReference>
<evidence type="ECO:0000313" key="9">
    <source>
        <dbReference type="EMBL" id="QGU96857.1"/>
    </source>
</evidence>
<dbReference type="Gene3D" id="1.20.1540.10">
    <property type="entry name" value="Rhomboid-like"/>
    <property type="match status" value="1"/>
</dbReference>
<keyword evidence="9" id="KW-0645">Protease</keyword>
<dbReference type="GO" id="GO:0004252">
    <property type="term" value="F:serine-type endopeptidase activity"/>
    <property type="evidence" value="ECO:0007669"/>
    <property type="project" value="InterPro"/>
</dbReference>
<feature type="transmembrane region" description="Helical" evidence="7">
    <location>
        <begin position="187"/>
        <end position="207"/>
    </location>
</feature>